<dbReference type="RefSeq" id="WP_209307969.1">
    <property type="nucleotide sequence ID" value="NZ_SPVH01000002.1"/>
</dbReference>
<gene>
    <name evidence="1" type="ORF">EGY25_04320</name>
</gene>
<proteinExistence type="predicted"/>
<reference evidence="1 2" key="1">
    <citation type="submission" date="2019-03" db="EMBL/GenBank/DDBJ databases">
        <title>Draft genome of Brevundimonas sp. a heavy metal resistant soil bacteria.</title>
        <authorList>
            <person name="Soto J."/>
        </authorList>
    </citation>
    <scope>NUCLEOTIDE SEQUENCE [LARGE SCALE GENOMIC DNA]</scope>
    <source>
        <strain evidence="1 2">B-10</strain>
    </source>
</reference>
<protein>
    <submittedName>
        <fullName evidence="1">Uncharacterized protein</fullName>
    </submittedName>
</protein>
<accession>A0A4Y9RZD5</accession>
<comment type="caution">
    <text evidence="1">The sequence shown here is derived from an EMBL/GenBank/DDBJ whole genome shotgun (WGS) entry which is preliminary data.</text>
</comment>
<dbReference type="Proteomes" id="UP000298216">
    <property type="component" value="Unassembled WGS sequence"/>
</dbReference>
<dbReference type="AlphaFoldDB" id="A0A4Y9RZD5"/>
<dbReference type="EMBL" id="SPVH01000002">
    <property type="protein sequence ID" value="TFW14424.1"/>
    <property type="molecule type" value="Genomic_DNA"/>
</dbReference>
<evidence type="ECO:0000313" key="2">
    <source>
        <dbReference type="Proteomes" id="UP000298216"/>
    </source>
</evidence>
<sequence>MIETVNKAVGRRRVAAAVFLRIATSPKVARAWSGSGGFTVPPDAVDPTGGRYLGCGWMQNLPALEVLLNGAAESTTFTLSGVDDRTVELVDREGGVRGVRANLGVMFYGPRMRRTPVEWFRRWRVDMVGTREIAVSSESMDAEALSMSVSLTLGSARTSRRVGQPALWTHAEQNRLHPGDNSMSLVGRLSADATRPHPPIA</sequence>
<keyword evidence="2" id="KW-1185">Reference proteome</keyword>
<evidence type="ECO:0000313" key="1">
    <source>
        <dbReference type="EMBL" id="TFW14424.1"/>
    </source>
</evidence>
<organism evidence="1 2">
    <name type="scientific">Brevundimonas intermedia</name>
    <dbReference type="NCBI Taxonomy" id="74315"/>
    <lineage>
        <taxon>Bacteria</taxon>
        <taxon>Pseudomonadati</taxon>
        <taxon>Pseudomonadota</taxon>
        <taxon>Alphaproteobacteria</taxon>
        <taxon>Caulobacterales</taxon>
        <taxon>Caulobacteraceae</taxon>
        <taxon>Brevundimonas</taxon>
    </lineage>
</organism>
<name>A0A4Y9RZD5_9CAUL</name>